<dbReference type="AlphaFoldDB" id="A0A7R9KA60"/>
<evidence type="ECO:0000256" key="1">
    <source>
        <dbReference type="SAM" id="Phobius"/>
    </source>
</evidence>
<feature type="transmembrane region" description="Helical" evidence="1">
    <location>
        <begin position="75"/>
        <end position="94"/>
    </location>
</feature>
<keyword evidence="1" id="KW-1133">Transmembrane helix</keyword>
<keyword evidence="1" id="KW-0472">Membrane</keyword>
<keyword evidence="1" id="KW-0812">Transmembrane</keyword>
<reference evidence="2" key="1">
    <citation type="submission" date="2020-11" db="EMBL/GenBank/DDBJ databases">
        <authorList>
            <person name="Tran Van P."/>
        </authorList>
    </citation>
    <scope>NUCLEOTIDE SEQUENCE</scope>
</reference>
<accession>A0A7R9KA60</accession>
<proteinExistence type="predicted"/>
<feature type="transmembrane region" description="Helical" evidence="1">
    <location>
        <begin position="49"/>
        <end position="68"/>
    </location>
</feature>
<name>A0A7R9KA60_TIMGE</name>
<organism evidence="2">
    <name type="scientific">Timema genevievae</name>
    <name type="common">Walking stick</name>
    <dbReference type="NCBI Taxonomy" id="629358"/>
    <lineage>
        <taxon>Eukaryota</taxon>
        <taxon>Metazoa</taxon>
        <taxon>Ecdysozoa</taxon>
        <taxon>Arthropoda</taxon>
        <taxon>Hexapoda</taxon>
        <taxon>Insecta</taxon>
        <taxon>Pterygota</taxon>
        <taxon>Neoptera</taxon>
        <taxon>Polyneoptera</taxon>
        <taxon>Phasmatodea</taxon>
        <taxon>Timematodea</taxon>
        <taxon>Timematoidea</taxon>
        <taxon>Timematidae</taxon>
        <taxon>Timema</taxon>
    </lineage>
</organism>
<dbReference type="EMBL" id="OE848164">
    <property type="protein sequence ID" value="CAD7612332.1"/>
    <property type="molecule type" value="Genomic_DNA"/>
</dbReference>
<protein>
    <submittedName>
        <fullName evidence="2">Uncharacterized protein</fullName>
    </submittedName>
</protein>
<sequence length="161" mass="18235">MCMSKRVCAALHVIWSLVYVGTGSIQLIAGIFFLISLPVFRVGSNIWTGAWNIVVGIGGGMLSCVGDLNAKKQEALLFFTISILALNVVNIVILEVGEWHYFLTDTTREFLSQKNVKKLVFYGSVHTHTTFSCWNHNHFNVIRFGWPRGLTRYSRSRLHCR</sequence>
<feature type="transmembrane region" description="Helical" evidence="1">
    <location>
        <begin position="12"/>
        <end position="37"/>
    </location>
</feature>
<evidence type="ECO:0000313" key="2">
    <source>
        <dbReference type="EMBL" id="CAD7612332.1"/>
    </source>
</evidence>
<gene>
    <name evidence="2" type="ORF">TGEB3V08_LOCUS11136</name>
</gene>